<sequence length="187" mass="20353">MAGVRRRGRDLERTLLDAAWEELTEYGYHRMTMAGVAERAGAAKSVLYRRWPDKSALVRTLVEARVPRLGDPPVTGDLRADVVSALEILRAAYRGLAVLADADPALCSRLRHEADVDAVARIVRALMAVGVNPEPIGSRILRVPIDLVVRDVLDGGESAPGEIVDEVFLPLVRLRTESRPEATAGGK</sequence>
<dbReference type="Pfam" id="PF00440">
    <property type="entry name" value="TetR_N"/>
    <property type="match status" value="1"/>
</dbReference>
<dbReference type="Proteomes" id="UP000655751">
    <property type="component" value="Unassembled WGS sequence"/>
</dbReference>
<feature type="domain" description="HTH tetR-type" evidence="3">
    <location>
        <begin position="9"/>
        <end position="69"/>
    </location>
</feature>
<reference evidence="4" key="1">
    <citation type="submission" date="2020-11" db="EMBL/GenBank/DDBJ databases">
        <title>Nocardia NEAU-351.nov., a novel actinomycete isolated from the cow dung.</title>
        <authorList>
            <person name="Zhang X."/>
        </authorList>
    </citation>
    <scope>NUCLEOTIDE SEQUENCE</scope>
    <source>
        <strain evidence="4">NEAU-351</strain>
    </source>
</reference>
<dbReference type="InterPro" id="IPR009057">
    <property type="entry name" value="Homeodomain-like_sf"/>
</dbReference>
<accession>A0A931IH37</accession>
<dbReference type="GO" id="GO:0003700">
    <property type="term" value="F:DNA-binding transcription factor activity"/>
    <property type="evidence" value="ECO:0007669"/>
    <property type="project" value="TreeGrafter"/>
</dbReference>
<evidence type="ECO:0000313" key="4">
    <source>
        <dbReference type="EMBL" id="MBH0779538.1"/>
    </source>
</evidence>
<dbReference type="Gene3D" id="1.10.357.10">
    <property type="entry name" value="Tetracycline Repressor, domain 2"/>
    <property type="match status" value="1"/>
</dbReference>
<dbReference type="EMBL" id="JADMLG010000011">
    <property type="protein sequence ID" value="MBH0779538.1"/>
    <property type="molecule type" value="Genomic_DNA"/>
</dbReference>
<dbReference type="RefSeq" id="WP_196151849.1">
    <property type="nucleotide sequence ID" value="NZ_JADMLG010000011.1"/>
</dbReference>
<dbReference type="PROSITE" id="PS50977">
    <property type="entry name" value="HTH_TETR_2"/>
    <property type="match status" value="1"/>
</dbReference>
<name>A0A931IH37_9NOCA</name>
<dbReference type="AlphaFoldDB" id="A0A931IH37"/>
<dbReference type="PANTHER" id="PTHR30055">
    <property type="entry name" value="HTH-TYPE TRANSCRIPTIONAL REGULATOR RUTR"/>
    <property type="match status" value="1"/>
</dbReference>
<evidence type="ECO:0000313" key="5">
    <source>
        <dbReference type="Proteomes" id="UP000655751"/>
    </source>
</evidence>
<proteinExistence type="predicted"/>
<evidence type="ECO:0000256" key="2">
    <source>
        <dbReference type="PROSITE-ProRule" id="PRU00335"/>
    </source>
</evidence>
<protein>
    <submittedName>
        <fullName evidence="4">TetR/AcrR family transcriptional regulator</fullName>
    </submittedName>
</protein>
<evidence type="ECO:0000256" key="1">
    <source>
        <dbReference type="ARBA" id="ARBA00023125"/>
    </source>
</evidence>
<keyword evidence="1 2" id="KW-0238">DNA-binding</keyword>
<gene>
    <name evidence="4" type="ORF">IT779_25030</name>
</gene>
<dbReference type="InterPro" id="IPR001647">
    <property type="entry name" value="HTH_TetR"/>
</dbReference>
<dbReference type="GO" id="GO:0000976">
    <property type="term" value="F:transcription cis-regulatory region binding"/>
    <property type="evidence" value="ECO:0007669"/>
    <property type="project" value="TreeGrafter"/>
</dbReference>
<keyword evidence="5" id="KW-1185">Reference proteome</keyword>
<dbReference type="PANTHER" id="PTHR30055:SF148">
    <property type="entry name" value="TETR-FAMILY TRANSCRIPTIONAL REGULATOR"/>
    <property type="match status" value="1"/>
</dbReference>
<dbReference type="InterPro" id="IPR050109">
    <property type="entry name" value="HTH-type_TetR-like_transc_reg"/>
</dbReference>
<feature type="DNA-binding region" description="H-T-H motif" evidence="2">
    <location>
        <begin position="32"/>
        <end position="51"/>
    </location>
</feature>
<dbReference type="PRINTS" id="PR00455">
    <property type="entry name" value="HTHTETR"/>
</dbReference>
<dbReference type="SUPFAM" id="SSF46689">
    <property type="entry name" value="Homeodomain-like"/>
    <property type="match status" value="1"/>
</dbReference>
<evidence type="ECO:0000259" key="3">
    <source>
        <dbReference type="PROSITE" id="PS50977"/>
    </source>
</evidence>
<organism evidence="4 5">
    <name type="scientific">Nocardia bovistercoris</name>
    <dbReference type="NCBI Taxonomy" id="2785916"/>
    <lineage>
        <taxon>Bacteria</taxon>
        <taxon>Bacillati</taxon>
        <taxon>Actinomycetota</taxon>
        <taxon>Actinomycetes</taxon>
        <taxon>Mycobacteriales</taxon>
        <taxon>Nocardiaceae</taxon>
        <taxon>Nocardia</taxon>
    </lineage>
</organism>
<comment type="caution">
    <text evidence="4">The sequence shown here is derived from an EMBL/GenBank/DDBJ whole genome shotgun (WGS) entry which is preliminary data.</text>
</comment>